<dbReference type="Pfam" id="PF13474">
    <property type="entry name" value="SnoaL_3"/>
    <property type="match status" value="1"/>
</dbReference>
<keyword evidence="6" id="KW-1185">Reference proteome</keyword>
<protein>
    <recommendedName>
        <fullName evidence="4">SnoaL-like domain-containing protein</fullName>
    </recommendedName>
</protein>
<dbReference type="Gene3D" id="3.10.450.50">
    <property type="match status" value="1"/>
</dbReference>
<evidence type="ECO:0000259" key="4">
    <source>
        <dbReference type="Pfam" id="PF13474"/>
    </source>
</evidence>
<keyword evidence="3" id="KW-0732">Signal</keyword>
<feature type="region of interest" description="Disordered" evidence="2">
    <location>
        <begin position="556"/>
        <end position="575"/>
    </location>
</feature>
<dbReference type="EMBL" id="JALLAZ020001437">
    <property type="protein sequence ID" value="KAL3775017.1"/>
    <property type="molecule type" value="Genomic_DNA"/>
</dbReference>
<feature type="signal peptide" evidence="3">
    <location>
        <begin position="1"/>
        <end position="36"/>
    </location>
</feature>
<name>A0ABD3NGQ3_9STRA</name>
<feature type="region of interest" description="Disordered" evidence="2">
    <location>
        <begin position="515"/>
        <end position="543"/>
    </location>
</feature>
<proteinExistence type="predicted"/>
<evidence type="ECO:0000313" key="6">
    <source>
        <dbReference type="Proteomes" id="UP001530315"/>
    </source>
</evidence>
<dbReference type="InterPro" id="IPR037401">
    <property type="entry name" value="SnoaL-like"/>
</dbReference>
<evidence type="ECO:0000313" key="5">
    <source>
        <dbReference type="EMBL" id="KAL3775017.1"/>
    </source>
</evidence>
<feature type="compositionally biased region" description="Acidic residues" evidence="2">
    <location>
        <begin position="523"/>
        <end position="541"/>
    </location>
</feature>
<feature type="chain" id="PRO_5044765813" description="SnoaL-like domain-containing protein" evidence="3">
    <location>
        <begin position="37"/>
        <end position="864"/>
    </location>
</feature>
<dbReference type="SUPFAM" id="SSF54427">
    <property type="entry name" value="NTF2-like"/>
    <property type="match status" value="1"/>
</dbReference>
<accession>A0ABD3NGQ3</accession>
<dbReference type="AlphaFoldDB" id="A0ABD3NGQ3"/>
<dbReference type="PANTHER" id="PTHR34957">
    <property type="entry name" value="NUCLEAR TRANSPORT FACTOR 2 (NTF2) FAMILY PROTEIN"/>
    <property type="match status" value="1"/>
</dbReference>
<sequence>MEIVRERASFHFSTALFHRRALSLLLLIAVEFPVQAFSPTPIPNRFGSRATFEGNFITGSCVDAVKYLSSSICVSGNDNENYSKYEEDEDEGEDEKVDIITQRLCRNAETGPINPMKEHAKMVKENEDEANFNAVEINGDSADAPSTLYSQMLANAIDPDFDPDVSTDEAYIESQFKELLSRKGEKLSRLGPGIALLPLDVSSNEAKSEDNIARLEVALQQVIEEAKSSGNEKWDESNFTESSNKQTEILERAHKLQLEIDQLHVDDCGAVLLANLGFYEAFSLQDPEAMRSIWWHSPSVMCIHPSHPPLIGSTAVFESFKNIFENGIKGGARVGGVGISAASGGVFMTPTNIRGLSVRGTTASLVCDEEVYSKGSAGESASQQGGVLVNKLLTTNVFRKIGTKWKMVHRHASWHPETSAAKAAMNAEPGVVLYDDNENKSISSSGNRKVAPLILRRISGEGTSKRPVGLPSIPKSLKGLDAKAVLGIPLPKKEEPKKPKKGADGIISTIINLSDLLGGGSDSEGDDEGDDDDDEDEDENEDKGVGEALADMLMGSADSDKTQITGSGTPNDPFITRRIIKIGPDGIKNLIGKKNKSPSVEEDIDEDEEEEPKNVVIDLSGKSKEERKEVLAKLVDNVIRDAGLSSSEREEQALKFSALDASVLETSTVVDREGLRHKCIATLRNLSDRGLLSSKQKRVLLTDIITSSARGETSMVETAYELLCSGTAGDHDIGMKDFTEQCQVFASAGEENSQFSFPRCFVTAIFHALSPSKYSFTAQDIITDRPMALLPSLFSECDNSADSAALSSIVGRARNSFSTVWWPTRSAARNEIRSESFCRRSFEAASLDGPSSNASIMLRNRNVK</sequence>
<evidence type="ECO:0000256" key="3">
    <source>
        <dbReference type="SAM" id="SignalP"/>
    </source>
</evidence>
<gene>
    <name evidence="5" type="ORF">ACHAW5_003755</name>
</gene>
<feature type="coiled-coil region" evidence="1">
    <location>
        <begin position="205"/>
        <end position="232"/>
    </location>
</feature>
<organism evidence="5 6">
    <name type="scientific">Stephanodiscus triporus</name>
    <dbReference type="NCBI Taxonomy" id="2934178"/>
    <lineage>
        <taxon>Eukaryota</taxon>
        <taxon>Sar</taxon>
        <taxon>Stramenopiles</taxon>
        <taxon>Ochrophyta</taxon>
        <taxon>Bacillariophyta</taxon>
        <taxon>Coscinodiscophyceae</taxon>
        <taxon>Thalassiosirophycidae</taxon>
        <taxon>Stephanodiscales</taxon>
        <taxon>Stephanodiscaceae</taxon>
        <taxon>Stephanodiscus</taxon>
    </lineage>
</organism>
<evidence type="ECO:0000256" key="1">
    <source>
        <dbReference type="SAM" id="Coils"/>
    </source>
</evidence>
<dbReference type="InterPro" id="IPR032710">
    <property type="entry name" value="NTF2-like_dom_sf"/>
</dbReference>
<feature type="region of interest" description="Disordered" evidence="2">
    <location>
        <begin position="590"/>
        <end position="613"/>
    </location>
</feature>
<reference evidence="5 6" key="1">
    <citation type="submission" date="2024-10" db="EMBL/GenBank/DDBJ databases">
        <title>Updated reference genomes for cyclostephanoid diatoms.</title>
        <authorList>
            <person name="Roberts W.R."/>
            <person name="Alverson A.J."/>
        </authorList>
    </citation>
    <scope>NUCLEOTIDE SEQUENCE [LARGE SCALE GENOMIC DNA]</scope>
    <source>
        <strain evidence="5 6">AJA276-08</strain>
    </source>
</reference>
<dbReference type="PANTHER" id="PTHR34957:SF1">
    <property type="entry name" value="NUCLEAR TRANSPORT FACTOR 2 (NTF2) FAMILY PROTEIN"/>
    <property type="match status" value="1"/>
</dbReference>
<evidence type="ECO:0000256" key="2">
    <source>
        <dbReference type="SAM" id="MobiDB-lite"/>
    </source>
</evidence>
<feature type="compositionally biased region" description="Acidic residues" evidence="2">
    <location>
        <begin position="600"/>
        <end position="611"/>
    </location>
</feature>
<feature type="domain" description="SnoaL-like" evidence="4">
    <location>
        <begin position="274"/>
        <end position="413"/>
    </location>
</feature>
<dbReference type="Proteomes" id="UP001530315">
    <property type="component" value="Unassembled WGS sequence"/>
</dbReference>
<comment type="caution">
    <text evidence="5">The sequence shown here is derived from an EMBL/GenBank/DDBJ whole genome shotgun (WGS) entry which is preliminary data.</text>
</comment>
<keyword evidence="1" id="KW-0175">Coiled coil</keyword>